<dbReference type="Proteomes" id="UP001437256">
    <property type="component" value="Unassembled WGS sequence"/>
</dbReference>
<comment type="caution">
    <text evidence="8">The sequence shown here is derived from an EMBL/GenBank/DDBJ whole genome shotgun (WGS) entry which is preliminary data.</text>
</comment>
<keyword evidence="5" id="KW-0698">rRNA processing</keyword>
<reference evidence="8 9" key="1">
    <citation type="submission" date="2024-05" db="EMBL/GenBank/DDBJ databases">
        <title>A draft genome resource for the thread blight pathogen Marasmius tenuissimus strain MS-2.</title>
        <authorList>
            <person name="Yulfo-Soto G.E."/>
            <person name="Baruah I.K."/>
            <person name="Amoako-Attah I."/>
            <person name="Bukari Y."/>
            <person name="Meinhardt L.W."/>
            <person name="Bailey B.A."/>
            <person name="Cohen S.P."/>
        </authorList>
    </citation>
    <scope>NUCLEOTIDE SEQUENCE [LARGE SCALE GENOMIC DNA]</scope>
    <source>
        <strain evidence="8 9">MS-2</strain>
    </source>
</reference>
<feature type="compositionally biased region" description="Polar residues" evidence="6">
    <location>
        <begin position="423"/>
        <end position="438"/>
    </location>
</feature>
<dbReference type="InterPro" id="IPR016024">
    <property type="entry name" value="ARM-type_fold"/>
</dbReference>
<dbReference type="SUPFAM" id="SSF48371">
    <property type="entry name" value="ARM repeat"/>
    <property type="match status" value="1"/>
</dbReference>
<evidence type="ECO:0000256" key="4">
    <source>
        <dbReference type="ARBA" id="ARBA00023242"/>
    </source>
</evidence>
<comment type="subcellular location">
    <subcellularLocation>
        <location evidence="2 5">Nucleus</location>
    </subcellularLocation>
</comment>
<evidence type="ECO:0000256" key="6">
    <source>
        <dbReference type="SAM" id="MobiDB-lite"/>
    </source>
</evidence>
<keyword evidence="4 5" id="KW-0539">Nucleus</keyword>
<evidence type="ECO:0000313" key="9">
    <source>
        <dbReference type="Proteomes" id="UP001437256"/>
    </source>
</evidence>
<evidence type="ECO:0000256" key="3">
    <source>
        <dbReference type="ARBA" id="ARBA00006427"/>
    </source>
</evidence>
<dbReference type="EMBL" id="JBBXMP010000018">
    <property type="protein sequence ID" value="KAL0068383.1"/>
    <property type="molecule type" value="Genomic_DNA"/>
</dbReference>
<keyword evidence="5" id="KW-0690">Ribosome biogenesis</keyword>
<gene>
    <name evidence="8" type="primary">IPI1</name>
    <name evidence="8" type="ORF">AAF712_004461</name>
</gene>
<dbReference type="Pfam" id="PF12333">
    <property type="entry name" value="Ipi1_N"/>
    <property type="match status" value="1"/>
</dbReference>
<comment type="function">
    <text evidence="1 5">Component of the RIX1 complex required for processing of ITS2 sequences from 35S pre-rRNA.</text>
</comment>
<evidence type="ECO:0000256" key="5">
    <source>
        <dbReference type="RuleBase" id="RU368021"/>
    </source>
</evidence>
<sequence>MPKSSKKRKDKAADFAKAKLKLGKGKQTPSNVIDTSFKARSIALPTQSITVEKDEDAPTTRRRQTLDDLLSHLKHHNAGTRKDAVLGLKELVTDHLEVATSSFPVIVNATVRLIGDEEDIVPHSSVFLLYTSSAQTHIFPEIRIDAVRFLNLLLESVPEAVVSGWDTTGNTHGTRILAGYLGILNAGTIYNDVDTPAATSTATSKLVVLQSLSTFLKIALGTHSGEATPHQSMDGWFLSPSFTDADAHTAFDSLLKLNRSGGRRLWKQRMEPTDDVFTGYLPFTARPEGWGLDIDLEDASEGSRDLVRSLVSKLATSLHPTLVSMFMDCSATVFSPSDPPPETDLQLTLAVLSIASSLYSWLLERSGVPLSVVEELIALLNCMAPLFPFTPSGRRDLKVEQSFQELNVQYCNLTSHLALAAQTGTSTSQTRPATQASTSRSLKRSSKLGDQIDHVRSYVLEVLGSGSERPLTLAAYTSLLPTIWALINVKDESKGSSNDVFRALVEHGTRASSKSSLKKCSTEFIARLLLVRVTPSFTRLSLNIPVDS</sequence>
<dbReference type="PANTHER" id="PTHR16056:SF2">
    <property type="entry name" value="TESTIS-EXPRESSED PROTEIN 10"/>
    <property type="match status" value="1"/>
</dbReference>
<comment type="similarity">
    <text evidence="3 5">Belongs to the IPI1/TEX10 family.</text>
</comment>
<feature type="domain" description="Pre-rRNA-processing protein Ipi1 N-terminal" evidence="7">
    <location>
        <begin position="118"/>
        <end position="216"/>
    </location>
</feature>
<evidence type="ECO:0000256" key="2">
    <source>
        <dbReference type="ARBA" id="ARBA00004123"/>
    </source>
</evidence>
<keyword evidence="9" id="KW-1185">Reference proteome</keyword>
<proteinExistence type="inferred from homology"/>
<evidence type="ECO:0000313" key="8">
    <source>
        <dbReference type="EMBL" id="KAL0068383.1"/>
    </source>
</evidence>
<comment type="subunit">
    <text evidence="5">Component of the RIX1 complex.</text>
</comment>
<accession>A0ABR3A412</accession>
<dbReference type="PANTHER" id="PTHR16056">
    <property type="entry name" value="REGULATOR OF MICROTUBULE DYNAMICS PROTEIN"/>
    <property type="match status" value="1"/>
</dbReference>
<evidence type="ECO:0000259" key="7">
    <source>
        <dbReference type="Pfam" id="PF12333"/>
    </source>
</evidence>
<evidence type="ECO:0000256" key="1">
    <source>
        <dbReference type="ARBA" id="ARBA00002355"/>
    </source>
</evidence>
<feature type="region of interest" description="Disordered" evidence="6">
    <location>
        <begin position="423"/>
        <end position="447"/>
    </location>
</feature>
<protein>
    <recommendedName>
        <fullName evidence="5">Pre-rRNA-processing protein</fullName>
    </recommendedName>
</protein>
<dbReference type="InterPro" id="IPR024679">
    <property type="entry name" value="Ipi1_N"/>
</dbReference>
<organism evidence="8 9">
    <name type="scientific">Marasmius tenuissimus</name>
    <dbReference type="NCBI Taxonomy" id="585030"/>
    <lineage>
        <taxon>Eukaryota</taxon>
        <taxon>Fungi</taxon>
        <taxon>Dikarya</taxon>
        <taxon>Basidiomycota</taxon>
        <taxon>Agaricomycotina</taxon>
        <taxon>Agaricomycetes</taxon>
        <taxon>Agaricomycetidae</taxon>
        <taxon>Agaricales</taxon>
        <taxon>Marasmiineae</taxon>
        <taxon>Marasmiaceae</taxon>
        <taxon>Marasmius</taxon>
    </lineage>
</organism>
<name>A0ABR3A412_9AGAR</name>